<keyword evidence="3" id="KW-0732">Signal</keyword>
<accession>A8N4L6</accession>
<dbReference type="RefSeq" id="XP_001829785.2">
    <property type="nucleotide sequence ID" value="XM_001829733.2"/>
</dbReference>
<name>A8N4L6_COPC7</name>
<keyword evidence="2" id="KW-0472">Membrane</keyword>
<reference evidence="4 5" key="1">
    <citation type="journal article" date="2010" name="Proc. Natl. Acad. Sci. U.S.A.">
        <title>Insights into evolution of multicellular fungi from the assembled chromosomes of the mushroom Coprinopsis cinerea (Coprinus cinereus).</title>
        <authorList>
            <person name="Stajich J.E."/>
            <person name="Wilke S.K."/>
            <person name="Ahren D."/>
            <person name="Au C.H."/>
            <person name="Birren B.W."/>
            <person name="Borodovsky M."/>
            <person name="Burns C."/>
            <person name="Canback B."/>
            <person name="Casselton L.A."/>
            <person name="Cheng C.K."/>
            <person name="Deng J."/>
            <person name="Dietrich F.S."/>
            <person name="Fargo D.C."/>
            <person name="Farman M.L."/>
            <person name="Gathman A.C."/>
            <person name="Goldberg J."/>
            <person name="Guigo R."/>
            <person name="Hoegger P.J."/>
            <person name="Hooker J.B."/>
            <person name="Huggins A."/>
            <person name="James T.Y."/>
            <person name="Kamada T."/>
            <person name="Kilaru S."/>
            <person name="Kodira C."/>
            <person name="Kues U."/>
            <person name="Kupfer D."/>
            <person name="Kwan H.S."/>
            <person name="Lomsadze A."/>
            <person name="Li W."/>
            <person name="Lilly W.W."/>
            <person name="Ma L.J."/>
            <person name="Mackey A.J."/>
            <person name="Manning G."/>
            <person name="Martin F."/>
            <person name="Muraguchi H."/>
            <person name="Natvig D.O."/>
            <person name="Palmerini H."/>
            <person name="Ramesh M.A."/>
            <person name="Rehmeyer C.J."/>
            <person name="Roe B.A."/>
            <person name="Shenoy N."/>
            <person name="Stanke M."/>
            <person name="Ter-Hovhannisyan V."/>
            <person name="Tunlid A."/>
            <person name="Velagapudi R."/>
            <person name="Vision T.J."/>
            <person name="Zeng Q."/>
            <person name="Zolan M.E."/>
            <person name="Pukkila P.J."/>
        </authorList>
    </citation>
    <scope>NUCLEOTIDE SEQUENCE [LARGE SCALE GENOMIC DNA]</scope>
    <source>
        <strain evidence="5">Okayama-7 / 130 / ATCC MYA-4618 / FGSC 9003</strain>
    </source>
</reference>
<evidence type="ECO:0000256" key="1">
    <source>
        <dbReference type="SAM" id="MobiDB-lite"/>
    </source>
</evidence>
<keyword evidence="2" id="KW-1133">Transmembrane helix</keyword>
<dbReference type="OrthoDB" id="2563021at2759"/>
<evidence type="ECO:0000313" key="4">
    <source>
        <dbReference type="EMBL" id="EAU92007.2"/>
    </source>
</evidence>
<sequence length="504" mass="54232">MHGRPWAAVLFLTLATEFGSALAKVVPFLDAGFSFDPDYSGGRTAPVPITREYHSTSLGELAEHFGSAQCEAIELKWGRNGAKGTPPTAPYFLQVLSSESPHPFIIPAGAGPKFEWRVPFSPGTQYQICIYDTFGVSGGCRALYTVVPPSSNTTTCEQLTAPPSPLNATVSPMSGPEIDPPVPLIDQCSDLSVKPRNGSPPFTLTVSPSFHPPVNITSDNMNAINWTVALPEGFPFFLSLASADGLVWSRGPLHARSGRPDCLSPSSIPKTTFTTTAVGSSIGSFIVGILLGGLSSFLFFRYRKSSRSKLPPIISKHREIPPPEHVISPPLPIQDPPSRQGTPQPISYPPPPSLPNSPPQTPDQSEFGFRSTSSRTHSIDPFDISVSSTASSNFPLDNKRRYTMDRQSSHHRAGSITTQASSSQLTTVSSSNSSAPLLQSRRTSRSSRLTRAPTYVRRPPPTHMSVSELITDDASLIAGNTVDDLPPQYMRNPREEEVSVAGGL</sequence>
<dbReference type="Proteomes" id="UP000001861">
    <property type="component" value="Unassembled WGS sequence"/>
</dbReference>
<dbReference type="OMA" id="DEIHISW"/>
<feature type="chain" id="PRO_5002727039" evidence="3">
    <location>
        <begin position="24"/>
        <end position="504"/>
    </location>
</feature>
<dbReference type="eggNOG" id="ENOG502SM4T">
    <property type="taxonomic scope" value="Eukaryota"/>
</dbReference>
<comment type="caution">
    <text evidence="4">The sequence shown here is derived from an EMBL/GenBank/DDBJ whole genome shotgun (WGS) entry which is preliminary data.</text>
</comment>
<dbReference type="AlphaFoldDB" id="A8N4L6"/>
<dbReference type="GeneID" id="6006222"/>
<feature type="compositionally biased region" description="Low complexity" evidence="1">
    <location>
        <begin position="415"/>
        <end position="451"/>
    </location>
</feature>
<dbReference type="InParanoid" id="A8N4L6"/>
<dbReference type="KEGG" id="cci:CC1G_05994"/>
<dbReference type="EMBL" id="AACS02000003">
    <property type="protein sequence ID" value="EAU92007.2"/>
    <property type="molecule type" value="Genomic_DNA"/>
</dbReference>
<feature type="region of interest" description="Disordered" evidence="1">
    <location>
        <begin position="479"/>
        <end position="504"/>
    </location>
</feature>
<keyword evidence="2" id="KW-0812">Transmembrane</keyword>
<feature type="compositionally biased region" description="Pro residues" evidence="1">
    <location>
        <begin position="346"/>
        <end position="361"/>
    </location>
</feature>
<proteinExistence type="predicted"/>
<organism evidence="4 5">
    <name type="scientific">Coprinopsis cinerea (strain Okayama-7 / 130 / ATCC MYA-4618 / FGSC 9003)</name>
    <name type="common">Inky cap fungus</name>
    <name type="synonym">Hormographiella aspergillata</name>
    <dbReference type="NCBI Taxonomy" id="240176"/>
    <lineage>
        <taxon>Eukaryota</taxon>
        <taxon>Fungi</taxon>
        <taxon>Dikarya</taxon>
        <taxon>Basidiomycota</taxon>
        <taxon>Agaricomycotina</taxon>
        <taxon>Agaricomycetes</taxon>
        <taxon>Agaricomycetidae</taxon>
        <taxon>Agaricales</taxon>
        <taxon>Agaricineae</taxon>
        <taxon>Psathyrellaceae</taxon>
        <taxon>Coprinopsis</taxon>
    </lineage>
</organism>
<keyword evidence="5" id="KW-1185">Reference proteome</keyword>
<evidence type="ECO:0000313" key="5">
    <source>
        <dbReference type="Proteomes" id="UP000001861"/>
    </source>
</evidence>
<evidence type="ECO:0000256" key="2">
    <source>
        <dbReference type="SAM" id="Phobius"/>
    </source>
</evidence>
<dbReference type="HOGENOM" id="CLU_041803_0_0_1"/>
<feature type="compositionally biased region" description="Basic and acidic residues" evidence="1">
    <location>
        <begin position="397"/>
        <end position="408"/>
    </location>
</feature>
<dbReference type="VEuPathDB" id="FungiDB:CC1G_05994"/>
<feature type="signal peptide" evidence="3">
    <location>
        <begin position="1"/>
        <end position="23"/>
    </location>
</feature>
<feature type="compositionally biased region" description="Polar residues" evidence="1">
    <location>
        <begin position="385"/>
        <end position="395"/>
    </location>
</feature>
<gene>
    <name evidence="4" type="ORF">CC1G_05994</name>
</gene>
<feature type="transmembrane region" description="Helical" evidence="2">
    <location>
        <begin position="277"/>
        <end position="300"/>
    </location>
</feature>
<protein>
    <submittedName>
        <fullName evidence="4">Uncharacterized protein</fullName>
    </submittedName>
</protein>
<feature type="region of interest" description="Disordered" evidence="1">
    <location>
        <begin position="313"/>
        <end position="466"/>
    </location>
</feature>
<evidence type="ECO:0000256" key="3">
    <source>
        <dbReference type="SAM" id="SignalP"/>
    </source>
</evidence>